<reference evidence="1" key="1">
    <citation type="journal article" date="2020" name="Fungal Divers.">
        <title>Resolving the Mortierellaceae phylogeny through synthesis of multi-gene phylogenetics and phylogenomics.</title>
        <authorList>
            <person name="Vandepol N."/>
            <person name="Liber J."/>
            <person name="Desiro A."/>
            <person name="Na H."/>
            <person name="Kennedy M."/>
            <person name="Barry K."/>
            <person name="Grigoriev I.V."/>
            <person name="Miller A.N."/>
            <person name="O'Donnell K."/>
            <person name="Stajich J.E."/>
            <person name="Bonito G."/>
        </authorList>
    </citation>
    <scope>NUCLEOTIDE SEQUENCE</scope>
    <source>
        <strain evidence="1">BC1065</strain>
    </source>
</reference>
<dbReference type="Proteomes" id="UP000807716">
    <property type="component" value="Unassembled WGS sequence"/>
</dbReference>
<keyword evidence="2" id="KW-1185">Reference proteome</keyword>
<comment type="caution">
    <text evidence="1">The sequence shown here is derived from an EMBL/GenBank/DDBJ whole genome shotgun (WGS) entry which is preliminary data.</text>
</comment>
<sequence>MKNMSLRLSVFTSEPPAPRSTLSKSSVIHLAPTSADPIQLLYAQYKYYKEEPFEYLGSVMQVRNRDMTQTWYAAALHQPTADFFDEVDKLTMKILWQGKRTLISKTWLRARANGGLGFLGHEEPLCDTQGQGAGMLALRMVGPTPSPFDYQL</sequence>
<name>A0A9P6QHZ7_9FUNG</name>
<protein>
    <submittedName>
        <fullName evidence="1">Uncharacterized protein</fullName>
    </submittedName>
</protein>
<organism evidence="1 2">
    <name type="scientific">Actinomortierella ambigua</name>
    <dbReference type="NCBI Taxonomy" id="1343610"/>
    <lineage>
        <taxon>Eukaryota</taxon>
        <taxon>Fungi</taxon>
        <taxon>Fungi incertae sedis</taxon>
        <taxon>Mucoromycota</taxon>
        <taxon>Mortierellomycotina</taxon>
        <taxon>Mortierellomycetes</taxon>
        <taxon>Mortierellales</taxon>
        <taxon>Mortierellaceae</taxon>
        <taxon>Actinomortierella</taxon>
    </lineage>
</organism>
<proteinExistence type="predicted"/>
<evidence type="ECO:0000313" key="1">
    <source>
        <dbReference type="EMBL" id="KAG0267565.1"/>
    </source>
</evidence>
<dbReference type="EMBL" id="JAAAJB010000073">
    <property type="protein sequence ID" value="KAG0267565.1"/>
    <property type="molecule type" value="Genomic_DNA"/>
</dbReference>
<accession>A0A9P6QHZ7</accession>
<dbReference type="AlphaFoldDB" id="A0A9P6QHZ7"/>
<gene>
    <name evidence="1" type="ORF">DFQ27_008610</name>
</gene>
<evidence type="ECO:0000313" key="2">
    <source>
        <dbReference type="Proteomes" id="UP000807716"/>
    </source>
</evidence>